<sequence length="383" mass="41890">MEYAEILHRCFRCGYCKLPSDYSDLSCPSYLKYRFETFSPGGRMWLLRGWLDGQLQTSPRLQEIIYSCAACGNCVEHCNFPKFKDHILDAFIAARGLMVEEGQVPPTVRDYFKAIQQSGNPYKAPQSARGNWAKGLDLAAYAGQEYLFYAGDVASYDERAQMMARAAVTALKERGVDFGVLGASELADGNETRVLGERMLFEVLAQANIEQWQGLGVQKIVTVDPHAYHAIRNHYPALGGQFEVFHYSQLLAPALKAQPPAGPGRAVRVAFHDPCYLGRHNGEFKAPRKALQATPGVELIELPRARKNALCCGGGGGNFFTDIVGAGPGAPARERVREAVASGAEVLAVACPNCLKMLSDAVKAENLDERLAVKDLAELALGR</sequence>
<evidence type="ECO:0008006" key="5">
    <source>
        <dbReference type="Google" id="ProtNLM"/>
    </source>
</evidence>
<organism evidence="3 4">
    <name type="scientific">Desulfarculus baarsii (strain ATCC 33931 / DSM 2075 / LMG 7858 / VKM B-1802 / 2st14)</name>
    <dbReference type="NCBI Taxonomy" id="644282"/>
    <lineage>
        <taxon>Bacteria</taxon>
        <taxon>Pseudomonadati</taxon>
        <taxon>Thermodesulfobacteriota</taxon>
        <taxon>Desulfarculia</taxon>
        <taxon>Desulfarculales</taxon>
        <taxon>Desulfarculaceae</taxon>
        <taxon>Desulfarculus</taxon>
    </lineage>
</organism>
<protein>
    <recommendedName>
        <fullName evidence="5">(Fe-S)-binding protein</fullName>
    </recommendedName>
</protein>
<accession>E1QGP5</accession>
<dbReference type="KEGG" id="dbr:Deba_1370"/>
<dbReference type="PANTHER" id="PTHR43255">
    <property type="entry name" value="IRON-SULFUR-BINDING OXIDOREDUCTASE FADF-RELATED-RELATED"/>
    <property type="match status" value="1"/>
</dbReference>
<dbReference type="eggNOG" id="COG0247">
    <property type="taxonomic scope" value="Bacteria"/>
</dbReference>
<reference evidence="3" key="2">
    <citation type="submission" date="2010-06" db="EMBL/GenBank/DDBJ databases">
        <title>The complete genome of Desulfarculus baarsii DSM 2075.</title>
        <authorList>
            <consortium name="US DOE Joint Genome Institute (JGI-PGF)"/>
            <person name="Lucas S."/>
            <person name="Copeland A."/>
            <person name="Lapidus A."/>
            <person name="Glavina del Rio T."/>
            <person name="Dalin E."/>
            <person name="Tice H."/>
            <person name="Bruce D."/>
            <person name="Goodwin L."/>
            <person name="Pitluck S."/>
            <person name="Kyrpides N."/>
            <person name="Mavromatis K."/>
            <person name="Ivanova N."/>
            <person name="Mikhailova N."/>
            <person name="Detter J.C."/>
            <person name="Han C."/>
            <person name="Larimer F."/>
            <person name="Land M."/>
            <person name="Hauser L."/>
            <person name="Markowitz V."/>
            <person name="Cheng J.-F."/>
            <person name="Hugenholtz P."/>
            <person name="Woyke T."/>
            <person name="Wu D."/>
            <person name="Spring S."/>
            <person name="Schroeder M."/>
            <person name="Brambilla E."/>
            <person name="Klenk H.-P."/>
            <person name="Eisen J.A."/>
        </authorList>
    </citation>
    <scope>NUCLEOTIDE SEQUENCE</scope>
    <source>
        <strain evidence="3">DSM 2075</strain>
    </source>
</reference>
<dbReference type="STRING" id="644282.Deba_1370"/>
<gene>
    <name evidence="3" type="ordered locus">Deba_1370</name>
</gene>
<evidence type="ECO:0000313" key="3">
    <source>
        <dbReference type="EMBL" id="ADK84738.1"/>
    </source>
</evidence>
<dbReference type="RefSeq" id="WP_013258191.1">
    <property type="nucleotide sequence ID" value="NC_014365.1"/>
</dbReference>
<reference evidence="3" key="1">
    <citation type="journal article" date="2010" name="Stand. Genomic Sci.">
        <title>Complete genome sequence of Desulfarculus baarsii type strain (2st14).</title>
        <authorList>
            <person name="Sun H."/>
            <person name="Spring S."/>
            <person name="Lapidus A."/>
            <person name="Davenport K."/>
            <person name="Del Rio T.G."/>
            <person name="Tice H."/>
            <person name="Nolan M."/>
            <person name="Copeland A."/>
            <person name="Cheng J.F."/>
            <person name="Lucas S."/>
            <person name="Tapia R."/>
            <person name="Goodwin L."/>
            <person name="Pitluck S."/>
            <person name="Ivanova N."/>
            <person name="Pagani I."/>
            <person name="Mavromatis K."/>
            <person name="Ovchinnikova G."/>
            <person name="Pati A."/>
            <person name="Chen A."/>
            <person name="Palaniappan K."/>
            <person name="Hauser L."/>
            <person name="Chang Y.J."/>
            <person name="Jeffries C.D."/>
            <person name="Detter J.C."/>
            <person name="Han C."/>
            <person name="Rohde M."/>
            <person name="Brambilla E."/>
            <person name="Goker M."/>
            <person name="Woyke T."/>
            <person name="Bristow J."/>
            <person name="Eisen J.A."/>
            <person name="Markowitz V."/>
            <person name="Hugenholtz P."/>
            <person name="Kyrpides N.C."/>
            <person name="Klenk H.P."/>
            <person name="Land M."/>
        </authorList>
    </citation>
    <scope>NUCLEOTIDE SEQUENCE [LARGE SCALE GENOMIC DNA]</scope>
    <source>
        <strain evidence="3">DSM 2075</strain>
    </source>
</reference>
<proteinExistence type="predicted"/>
<dbReference type="InterPro" id="IPR004017">
    <property type="entry name" value="Cys_rich_dom"/>
</dbReference>
<evidence type="ECO:0000259" key="2">
    <source>
        <dbReference type="Pfam" id="PF13183"/>
    </source>
</evidence>
<dbReference type="Proteomes" id="UP000009047">
    <property type="component" value="Chromosome"/>
</dbReference>
<dbReference type="GO" id="GO:0016491">
    <property type="term" value="F:oxidoreductase activity"/>
    <property type="evidence" value="ECO:0007669"/>
    <property type="project" value="UniProtKB-ARBA"/>
</dbReference>
<dbReference type="AlphaFoldDB" id="E1QGP5"/>
<dbReference type="GO" id="GO:0051536">
    <property type="term" value="F:iron-sulfur cluster binding"/>
    <property type="evidence" value="ECO:0007669"/>
    <property type="project" value="InterPro"/>
</dbReference>
<dbReference type="InterPro" id="IPR009051">
    <property type="entry name" value="Helical_ferredxn"/>
</dbReference>
<feature type="domain" description="Cysteine-rich" evidence="1">
    <location>
        <begin position="269"/>
        <end position="358"/>
    </location>
</feature>
<dbReference type="SUPFAM" id="SSF46548">
    <property type="entry name" value="alpha-helical ferredoxin"/>
    <property type="match status" value="1"/>
</dbReference>
<dbReference type="InterPro" id="IPR017896">
    <property type="entry name" value="4Fe4S_Fe-S-bd"/>
</dbReference>
<feature type="domain" description="4Fe-4S ferredoxin-type" evidence="2">
    <location>
        <begin position="7"/>
        <end position="79"/>
    </location>
</feature>
<evidence type="ECO:0000259" key="1">
    <source>
        <dbReference type="Pfam" id="PF02754"/>
    </source>
</evidence>
<dbReference type="OrthoDB" id="9794954at2"/>
<dbReference type="PANTHER" id="PTHR43255:SF2">
    <property type="entry name" value="HETERODISULFIDE REDUCTASE RELATED PROTEIN"/>
    <property type="match status" value="1"/>
</dbReference>
<name>E1QGP5_DESB2</name>
<dbReference type="EMBL" id="CP002085">
    <property type="protein sequence ID" value="ADK84738.1"/>
    <property type="molecule type" value="Genomic_DNA"/>
</dbReference>
<dbReference type="Pfam" id="PF13183">
    <property type="entry name" value="Fer4_8"/>
    <property type="match status" value="1"/>
</dbReference>
<dbReference type="HOGENOM" id="CLU_023081_2_2_7"/>
<dbReference type="InterPro" id="IPR051460">
    <property type="entry name" value="HdrC_iron-sulfur_subunit"/>
</dbReference>
<dbReference type="GO" id="GO:0005886">
    <property type="term" value="C:plasma membrane"/>
    <property type="evidence" value="ECO:0007669"/>
    <property type="project" value="TreeGrafter"/>
</dbReference>
<keyword evidence="4" id="KW-1185">Reference proteome</keyword>
<evidence type="ECO:0000313" key="4">
    <source>
        <dbReference type="Proteomes" id="UP000009047"/>
    </source>
</evidence>
<dbReference type="Gene3D" id="1.10.1060.10">
    <property type="entry name" value="Alpha-helical ferredoxin"/>
    <property type="match status" value="1"/>
</dbReference>
<dbReference type="Pfam" id="PF02754">
    <property type="entry name" value="CCG"/>
    <property type="match status" value="1"/>
</dbReference>